<proteinExistence type="predicted"/>
<dbReference type="AlphaFoldDB" id="A0AA35Y8Q3"/>
<sequence>MTNPISTSRKPGTPHKIWFNNEHMGQIKSVISNFKTPPSAVTLGEVWRPLNGSMGEIVYIWVGQTSGEDDDNLWQIVGDNFIFRKRLATSSIVQIVKEYEEPKQLWKHLHWPRNGLDFVVLIQAVLSKEEFGVLGPDDDCWSQMGCKVPSNQEV</sequence>
<evidence type="ECO:0000313" key="2">
    <source>
        <dbReference type="Proteomes" id="UP001177003"/>
    </source>
</evidence>
<organism evidence="1 2">
    <name type="scientific">Lactuca saligna</name>
    <name type="common">Willowleaf lettuce</name>
    <dbReference type="NCBI Taxonomy" id="75948"/>
    <lineage>
        <taxon>Eukaryota</taxon>
        <taxon>Viridiplantae</taxon>
        <taxon>Streptophyta</taxon>
        <taxon>Embryophyta</taxon>
        <taxon>Tracheophyta</taxon>
        <taxon>Spermatophyta</taxon>
        <taxon>Magnoliopsida</taxon>
        <taxon>eudicotyledons</taxon>
        <taxon>Gunneridae</taxon>
        <taxon>Pentapetalae</taxon>
        <taxon>asterids</taxon>
        <taxon>campanulids</taxon>
        <taxon>Asterales</taxon>
        <taxon>Asteraceae</taxon>
        <taxon>Cichorioideae</taxon>
        <taxon>Cichorieae</taxon>
        <taxon>Lactucinae</taxon>
        <taxon>Lactuca</taxon>
    </lineage>
</organism>
<dbReference type="EMBL" id="OX465086">
    <property type="protein sequence ID" value="CAI9261993.1"/>
    <property type="molecule type" value="Genomic_DNA"/>
</dbReference>
<name>A0AA35Y8Q3_LACSI</name>
<reference evidence="1" key="1">
    <citation type="submission" date="2023-04" db="EMBL/GenBank/DDBJ databases">
        <authorList>
            <person name="Vijverberg K."/>
            <person name="Xiong W."/>
            <person name="Schranz E."/>
        </authorList>
    </citation>
    <scope>NUCLEOTIDE SEQUENCE</scope>
</reference>
<dbReference type="Proteomes" id="UP001177003">
    <property type="component" value="Chromosome 0"/>
</dbReference>
<evidence type="ECO:0000313" key="1">
    <source>
        <dbReference type="EMBL" id="CAI9261993.1"/>
    </source>
</evidence>
<gene>
    <name evidence="1" type="ORF">LSALG_LOCUS2753</name>
</gene>
<accession>A0AA35Y8Q3</accession>
<protein>
    <submittedName>
        <fullName evidence="1">Uncharacterized protein</fullName>
    </submittedName>
</protein>
<keyword evidence="2" id="KW-1185">Reference proteome</keyword>